<dbReference type="EMBL" id="NSJF01000005">
    <property type="protein sequence ID" value="PAT34038.1"/>
    <property type="molecule type" value="Genomic_DNA"/>
</dbReference>
<proteinExistence type="predicted"/>
<reference evidence="2 3" key="1">
    <citation type="submission" date="2017-08" db="EMBL/GenBank/DDBJ databases">
        <title>WGS of Clinical strains of the CDC Group NO-1 linked to zoonotic infections in humans.</title>
        <authorList>
            <person name="Bernier A.-M."/>
            <person name="Bernard K."/>
        </authorList>
    </citation>
    <scope>NUCLEOTIDE SEQUENCE [LARGE SCALE GENOMIC DNA]</scope>
    <source>
        <strain evidence="2 3">NML03-0146</strain>
    </source>
</reference>
<dbReference type="PROSITE" id="PS51257">
    <property type="entry name" value="PROKAR_LIPOPROTEIN"/>
    <property type="match status" value="1"/>
</dbReference>
<feature type="chain" id="PRO_5013353464" evidence="1">
    <location>
        <begin position="28"/>
        <end position="240"/>
    </location>
</feature>
<dbReference type="SUPFAM" id="SSF82185">
    <property type="entry name" value="Histone H3 K4-specific methyltransferase SET7/9 N-terminal domain"/>
    <property type="match status" value="1"/>
</dbReference>
<protein>
    <submittedName>
        <fullName evidence="2">Uncharacterized protein</fullName>
    </submittedName>
</protein>
<dbReference type="Gene3D" id="2.20.110.10">
    <property type="entry name" value="Histone H3 K4-specific methyltransferase SET7/9 N-terminal domain"/>
    <property type="match status" value="1"/>
</dbReference>
<organism evidence="2 3">
    <name type="scientific">Vandammella animalimorsus</name>
    <dbReference type="NCBI Taxonomy" id="2029117"/>
    <lineage>
        <taxon>Bacteria</taxon>
        <taxon>Pseudomonadati</taxon>
        <taxon>Pseudomonadota</taxon>
        <taxon>Betaproteobacteria</taxon>
        <taxon>Burkholderiales</taxon>
        <taxon>Comamonadaceae</taxon>
        <taxon>Vandammella</taxon>
    </lineage>
</organism>
<evidence type="ECO:0000256" key="1">
    <source>
        <dbReference type="SAM" id="SignalP"/>
    </source>
</evidence>
<dbReference type="Proteomes" id="UP000217999">
    <property type="component" value="Unassembled WGS sequence"/>
</dbReference>
<feature type="signal peptide" evidence="1">
    <location>
        <begin position="1"/>
        <end position="27"/>
    </location>
</feature>
<sequence>MKKSVYAMKPRAALAAVVAAALPLLMACQSAPTTPTAQDLAAKTQALASPVPVLALDAKGQAIIAYFGAADTPQEGQLMQAPQERGFYRIYLGKNNAGQHLIQDMYQSNGAAQTDAFAVEASANLQEWEVIAQEGEIVYYRPSGEVRGRTGYRGGQLHGRDVYYNNDGSERSLFSWRDGLLEGPFFAREPGTQRSVSGMAQNDEIVDIGGTDAQGAPLTPEQALDLLETSLHEWHKDIFE</sequence>
<gene>
    <name evidence="2" type="ORF">CK620_10290</name>
</gene>
<comment type="caution">
    <text evidence="2">The sequence shown here is derived from an EMBL/GenBank/DDBJ whole genome shotgun (WGS) entry which is preliminary data.</text>
</comment>
<keyword evidence="1" id="KW-0732">Signal</keyword>
<evidence type="ECO:0000313" key="3">
    <source>
        <dbReference type="Proteomes" id="UP000217999"/>
    </source>
</evidence>
<accession>A0A2A2A8H0</accession>
<name>A0A2A2A8H0_9BURK</name>
<evidence type="ECO:0000313" key="2">
    <source>
        <dbReference type="EMBL" id="PAT34038.1"/>
    </source>
</evidence>
<dbReference type="AlphaFoldDB" id="A0A2A2A8H0"/>